<dbReference type="Proteomes" id="UP000625079">
    <property type="component" value="Unassembled WGS sequence"/>
</dbReference>
<reference evidence="2" key="1">
    <citation type="journal article" date="2014" name="Int. J. Syst. Evol. Microbiol.">
        <title>Complete genome sequence of Corynebacterium casei LMG S-19264T (=DSM 44701T), isolated from a smear-ripened cheese.</title>
        <authorList>
            <consortium name="US DOE Joint Genome Institute (JGI-PGF)"/>
            <person name="Walter F."/>
            <person name="Albersmeier A."/>
            <person name="Kalinowski J."/>
            <person name="Ruckert C."/>
        </authorList>
    </citation>
    <scope>NUCLEOTIDE SEQUENCE</scope>
    <source>
        <strain evidence="2">CGMCC 1.15034</strain>
    </source>
</reference>
<proteinExistence type="predicted"/>
<sequence length="89" mass="10084">MSIYDPLRVKLECVRERCVAFTFAEIEEILGRPLPRSAYRFSAWWGNESALKAGHSQARAWTSAGFKTGSVSLSRKTIEFHRISPRVAP</sequence>
<evidence type="ECO:0000313" key="3">
    <source>
        <dbReference type="Proteomes" id="UP000625079"/>
    </source>
</evidence>
<accession>A0AA87WH12</accession>
<evidence type="ECO:0000313" key="2">
    <source>
        <dbReference type="EMBL" id="GGI34351.1"/>
    </source>
</evidence>
<dbReference type="RefSeq" id="WP_128965020.1">
    <property type="nucleotide sequence ID" value="NZ_BMHC01000042.1"/>
</dbReference>
<dbReference type="AlphaFoldDB" id="A0AA87WH12"/>
<protein>
    <recommendedName>
        <fullName evidence="1">DUF7662 domain-containing protein</fullName>
    </recommendedName>
</protein>
<name>A0AA87WH12_9BRAD</name>
<comment type="caution">
    <text evidence="2">The sequence shown here is derived from an EMBL/GenBank/DDBJ whole genome shotgun (WGS) entry which is preliminary data.</text>
</comment>
<dbReference type="InterPro" id="IPR056079">
    <property type="entry name" value="DUF7662"/>
</dbReference>
<evidence type="ECO:0000259" key="1">
    <source>
        <dbReference type="Pfam" id="PF24698"/>
    </source>
</evidence>
<dbReference type="Pfam" id="PF24698">
    <property type="entry name" value="DUF7662"/>
    <property type="match status" value="1"/>
</dbReference>
<dbReference type="EMBL" id="BMHC01000042">
    <property type="protein sequence ID" value="GGI34351.1"/>
    <property type="molecule type" value="Genomic_DNA"/>
</dbReference>
<organism evidence="2 3">
    <name type="scientific">Bradyrhizobium guangdongense</name>
    <dbReference type="NCBI Taxonomy" id="1325090"/>
    <lineage>
        <taxon>Bacteria</taxon>
        <taxon>Pseudomonadati</taxon>
        <taxon>Pseudomonadota</taxon>
        <taxon>Alphaproteobacteria</taxon>
        <taxon>Hyphomicrobiales</taxon>
        <taxon>Nitrobacteraceae</taxon>
        <taxon>Bradyrhizobium</taxon>
    </lineage>
</organism>
<feature type="domain" description="DUF7662" evidence="1">
    <location>
        <begin position="4"/>
        <end position="80"/>
    </location>
</feature>
<reference evidence="2" key="2">
    <citation type="submission" date="2022-12" db="EMBL/GenBank/DDBJ databases">
        <authorList>
            <person name="Sun Q."/>
            <person name="Zhou Y."/>
        </authorList>
    </citation>
    <scope>NUCLEOTIDE SEQUENCE</scope>
    <source>
        <strain evidence="2">CGMCC 1.15034</strain>
    </source>
</reference>
<gene>
    <name evidence="2" type="ORF">GCM10010987_78960</name>
</gene>